<dbReference type="Gene3D" id="3.30.450.20">
    <property type="entry name" value="PAS domain"/>
    <property type="match status" value="1"/>
</dbReference>
<dbReference type="SUPFAM" id="SSF141868">
    <property type="entry name" value="EAL domain-like"/>
    <property type="match status" value="1"/>
</dbReference>
<accession>A0ABN1FCH0</accession>
<name>A0ABN1FCH0_9PROT</name>
<dbReference type="Gene3D" id="3.20.20.450">
    <property type="entry name" value="EAL domain"/>
    <property type="match status" value="1"/>
</dbReference>
<evidence type="ECO:0008006" key="6">
    <source>
        <dbReference type="Google" id="ProtNLM"/>
    </source>
</evidence>
<protein>
    <recommendedName>
        <fullName evidence="6">EAL domain-containing protein</fullName>
    </recommendedName>
</protein>
<proteinExistence type="predicted"/>
<evidence type="ECO:0000313" key="4">
    <source>
        <dbReference type="EMBL" id="GAA0587913.1"/>
    </source>
</evidence>
<dbReference type="InterPro" id="IPR029787">
    <property type="entry name" value="Nucleotide_cyclase"/>
</dbReference>
<dbReference type="InterPro" id="IPR035965">
    <property type="entry name" value="PAS-like_dom_sf"/>
</dbReference>
<keyword evidence="1" id="KW-0472">Membrane</keyword>
<feature type="transmembrane region" description="Helical" evidence="1">
    <location>
        <begin position="165"/>
        <end position="187"/>
    </location>
</feature>
<dbReference type="CDD" id="cd01948">
    <property type="entry name" value="EAL"/>
    <property type="match status" value="1"/>
</dbReference>
<dbReference type="SMART" id="SM00052">
    <property type="entry name" value="EAL"/>
    <property type="match status" value="1"/>
</dbReference>
<reference evidence="4 5" key="1">
    <citation type="journal article" date="2019" name="Int. J. Syst. Evol. Microbiol.">
        <title>The Global Catalogue of Microorganisms (GCM) 10K type strain sequencing project: providing services to taxonomists for standard genome sequencing and annotation.</title>
        <authorList>
            <consortium name="The Broad Institute Genomics Platform"/>
            <consortium name="The Broad Institute Genome Sequencing Center for Infectious Disease"/>
            <person name="Wu L."/>
            <person name="Ma J."/>
        </authorList>
    </citation>
    <scope>NUCLEOTIDE SEQUENCE [LARGE SCALE GENOMIC DNA]</scope>
    <source>
        <strain evidence="4 5">JCM 9933</strain>
    </source>
</reference>
<feature type="domain" description="GGDEF" evidence="3">
    <location>
        <begin position="368"/>
        <end position="501"/>
    </location>
</feature>
<dbReference type="InterPro" id="IPR001633">
    <property type="entry name" value="EAL_dom"/>
</dbReference>
<gene>
    <name evidence="4" type="ORF">GCM10009416_28090</name>
</gene>
<dbReference type="PROSITE" id="PS50883">
    <property type="entry name" value="EAL"/>
    <property type="match status" value="1"/>
</dbReference>
<dbReference type="PANTHER" id="PTHR44757">
    <property type="entry name" value="DIGUANYLATE CYCLASE DGCP"/>
    <property type="match status" value="1"/>
</dbReference>
<dbReference type="InterPro" id="IPR043128">
    <property type="entry name" value="Rev_trsase/Diguanyl_cyclase"/>
</dbReference>
<dbReference type="Pfam" id="PF12860">
    <property type="entry name" value="PAS_7"/>
    <property type="match status" value="1"/>
</dbReference>
<sequence>MLGAVAGLFAVAAVYTSVLIVERQKALQQVARYNTTWLASQAVVELERLQQRIAAYALPGSGFDREEVQLRLDILANRVQLLRGGDVEELTAESPELQAVVSGLAAAVDAAQPMVDALAGAEAARELMDLFAPLGPGLARLAAAANVRGGDRVAEDQQHLSRLHWTFSGILMLLAACGMGLFGVLLWHNRLLRRVHGELLARTAELHVQNKRFDAALNNMSQALCMADADQRLIVCNRPYLELFGLPSGSAKPGTAMRDVQRAVAWIGRWPMELVEGIHGHQRELARKGGRASFSHALGDGRALAVSHQPMADGGWVATYEDVTERQRAQAKIAHMARHDALTGLANRTLLRERAEQALERLDRGEGSAFAVLCLDLDRFKEVNDTLGHPTGDTLLQAVAQRLGACLRETDLAARLGGDEFAILQAAGDQPASAAALAERLVDLIGAPYSIGGHRVVIGVSVGVALAPGDGADLSRLLRNADLALYRAKSGGRGTFRLFEPEMETHLLAQRALQADLRKALGGYQLEMFYQPQVDIATGRTNGFEALLRWEHPEQGFLSPAKFIPMAEETGLIVPIGEWALRQACLDAVRWPDHMTVAVNLSPLQFKAPDLVQTISEALAEAGLPPSRLELEITESVLLEDNATVLATLHQLRGLGLRISLDDFGTGYSSLGYLRKFPFDKIKIDQSFVREMVTRPDCEAIVNSIVGLASDLGMATIAEGVESAAQLSRLRRAGCMEAQGYHFSRPKPAAEVLADLGLVADRREAAPTA</sequence>
<dbReference type="CDD" id="cd01949">
    <property type="entry name" value="GGDEF"/>
    <property type="match status" value="1"/>
</dbReference>
<feature type="domain" description="EAL" evidence="2">
    <location>
        <begin position="510"/>
        <end position="760"/>
    </location>
</feature>
<dbReference type="SUPFAM" id="SSF55073">
    <property type="entry name" value="Nucleotide cyclase"/>
    <property type="match status" value="1"/>
</dbReference>
<dbReference type="InterPro" id="IPR000160">
    <property type="entry name" value="GGDEF_dom"/>
</dbReference>
<evidence type="ECO:0000256" key="1">
    <source>
        <dbReference type="SAM" id="Phobius"/>
    </source>
</evidence>
<dbReference type="InterPro" id="IPR035919">
    <property type="entry name" value="EAL_sf"/>
</dbReference>
<organism evidence="4 5">
    <name type="scientific">Craurococcus roseus</name>
    <dbReference type="NCBI Taxonomy" id="77585"/>
    <lineage>
        <taxon>Bacteria</taxon>
        <taxon>Pseudomonadati</taxon>
        <taxon>Pseudomonadota</taxon>
        <taxon>Alphaproteobacteria</taxon>
        <taxon>Acetobacterales</taxon>
        <taxon>Acetobacteraceae</taxon>
        <taxon>Craurococcus</taxon>
    </lineage>
</organism>
<dbReference type="SMART" id="SM00267">
    <property type="entry name" value="GGDEF"/>
    <property type="match status" value="1"/>
</dbReference>
<comment type="caution">
    <text evidence="4">The sequence shown here is derived from an EMBL/GenBank/DDBJ whole genome shotgun (WGS) entry which is preliminary data.</text>
</comment>
<keyword evidence="1" id="KW-0812">Transmembrane</keyword>
<dbReference type="Proteomes" id="UP001501588">
    <property type="component" value="Unassembled WGS sequence"/>
</dbReference>
<evidence type="ECO:0000259" key="3">
    <source>
        <dbReference type="PROSITE" id="PS50887"/>
    </source>
</evidence>
<dbReference type="NCBIfam" id="TIGR00254">
    <property type="entry name" value="GGDEF"/>
    <property type="match status" value="1"/>
</dbReference>
<keyword evidence="1" id="KW-1133">Transmembrane helix</keyword>
<dbReference type="InterPro" id="IPR052155">
    <property type="entry name" value="Biofilm_reg_signaling"/>
</dbReference>
<evidence type="ECO:0000313" key="5">
    <source>
        <dbReference type="Proteomes" id="UP001501588"/>
    </source>
</evidence>
<dbReference type="Gene3D" id="3.30.70.270">
    <property type="match status" value="1"/>
</dbReference>
<dbReference type="PANTHER" id="PTHR44757:SF2">
    <property type="entry name" value="BIOFILM ARCHITECTURE MAINTENANCE PROTEIN MBAA"/>
    <property type="match status" value="1"/>
</dbReference>
<dbReference type="RefSeq" id="WP_343895953.1">
    <property type="nucleotide sequence ID" value="NZ_BAAAFZ010000039.1"/>
</dbReference>
<dbReference type="EMBL" id="BAAAFZ010000039">
    <property type="protein sequence ID" value="GAA0587913.1"/>
    <property type="molecule type" value="Genomic_DNA"/>
</dbReference>
<keyword evidence="5" id="KW-1185">Reference proteome</keyword>
<dbReference type="PROSITE" id="PS50887">
    <property type="entry name" value="GGDEF"/>
    <property type="match status" value="1"/>
</dbReference>
<dbReference type="Pfam" id="PF00990">
    <property type="entry name" value="GGDEF"/>
    <property type="match status" value="1"/>
</dbReference>
<dbReference type="Pfam" id="PF00563">
    <property type="entry name" value="EAL"/>
    <property type="match status" value="1"/>
</dbReference>
<dbReference type="SUPFAM" id="SSF55785">
    <property type="entry name" value="PYP-like sensor domain (PAS domain)"/>
    <property type="match status" value="1"/>
</dbReference>
<evidence type="ECO:0000259" key="2">
    <source>
        <dbReference type="PROSITE" id="PS50883"/>
    </source>
</evidence>